<name>A0A6A6TGM1_9PLEO</name>
<organism evidence="1 2">
    <name type="scientific">Lophiostoma macrostomum CBS 122681</name>
    <dbReference type="NCBI Taxonomy" id="1314788"/>
    <lineage>
        <taxon>Eukaryota</taxon>
        <taxon>Fungi</taxon>
        <taxon>Dikarya</taxon>
        <taxon>Ascomycota</taxon>
        <taxon>Pezizomycotina</taxon>
        <taxon>Dothideomycetes</taxon>
        <taxon>Pleosporomycetidae</taxon>
        <taxon>Pleosporales</taxon>
        <taxon>Lophiostomataceae</taxon>
        <taxon>Lophiostoma</taxon>
    </lineage>
</organism>
<gene>
    <name evidence="1" type="ORF">K491DRAFT_258384</name>
</gene>
<keyword evidence="2" id="KW-1185">Reference proteome</keyword>
<sequence length="161" mass="18433">MLWLSVISVNYFRRLRDLRALSELTMAYTLGRNWKYRTSPGSRTSVGSFIAHLLREYDQHAPNGSHSHMQLLEDWVRVPSSRFPNLTVSPHSLGTRGPPNNRGFSAHARLSRCHTHMSDTARSEPTPVRRPPAQVFRLNPSDQDDLQILLLALNASVRFWC</sequence>
<evidence type="ECO:0000313" key="2">
    <source>
        <dbReference type="Proteomes" id="UP000799324"/>
    </source>
</evidence>
<dbReference type="AlphaFoldDB" id="A0A6A6TGM1"/>
<evidence type="ECO:0000313" key="1">
    <source>
        <dbReference type="EMBL" id="KAF2658481.1"/>
    </source>
</evidence>
<dbReference type="Proteomes" id="UP000799324">
    <property type="component" value="Unassembled WGS sequence"/>
</dbReference>
<protein>
    <submittedName>
        <fullName evidence="1">Uncharacterized protein</fullName>
    </submittedName>
</protein>
<dbReference type="EMBL" id="MU004314">
    <property type="protein sequence ID" value="KAF2658481.1"/>
    <property type="molecule type" value="Genomic_DNA"/>
</dbReference>
<reference evidence="1" key="1">
    <citation type="journal article" date="2020" name="Stud. Mycol.">
        <title>101 Dothideomycetes genomes: a test case for predicting lifestyles and emergence of pathogens.</title>
        <authorList>
            <person name="Haridas S."/>
            <person name="Albert R."/>
            <person name="Binder M."/>
            <person name="Bloem J."/>
            <person name="Labutti K."/>
            <person name="Salamov A."/>
            <person name="Andreopoulos B."/>
            <person name="Baker S."/>
            <person name="Barry K."/>
            <person name="Bills G."/>
            <person name="Bluhm B."/>
            <person name="Cannon C."/>
            <person name="Castanera R."/>
            <person name="Culley D."/>
            <person name="Daum C."/>
            <person name="Ezra D."/>
            <person name="Gonzalez J."/>
            <person name="Henrissat B."/>
            <person name="Kuo A."/>
            <person name="Liang C."/>
            <person name="Lipzen A."/>
            <person name="Lutzoni F."/>
            <person name="Magnuson J."/>
            <person name="Mondo S."/>
            <person name="Nolan M."/>
            <person name="Ohm R."/>
            <person name="Pangilinan J."/>
            <person name="Park H.-J."/>
            <person name="Ramirez L."/>
            <person name="Alfaro M."/>
            <person name="Sun H."/>
            <person name="Tritt A."/>
            <person name="Yoshinaga Y."/>
            <person name="Zwiers L.-H."/>
            <person name="Turgeon B."/>
            <person name="Goodwin S."/>
            <person name="Spatafora J."/>
            <person name="Crous P."/>
            <person name="Grigoriev I."/>
        </authorList>
    </citation>
    <scope>NUCLEOTIDE SEQUENCE</scope>
    <source>
        <strain evidence="1">CBS 122681</strain>
    </source>
</reference>
<accession>A0A6A6TGM1</accession>
<proteinExistence type="predicted"/>